<dbReference type="EMBL" id="KV426069">
    <property type="protein sequence ID" value="KZV89575.1"/>
    <property type="molecule type" value="Genomic_DNA"/>
</dbReference>
<dbReference type="Proteomes" id="UP000077266">
    <property type="component" value="Unassembled WGS sequence"/>
</dbReference>
<name>A0A165FV40_EXIGL</name>
<keyword evidence="2" id="KW-1185">Reference proteome</keyword>
<dbReference type="AlphaFoldDB" id="A0A165FV40"/>
<gene>
    <name evidence="1" type="ORF">EXIGLDRAFT_771632</name>
</gene>
<organism evidence="1 2">
    <name type="scientific">Exidia glandulosa HHB12029</name>
    <dbReference type="NCBI Taxonomy" id="1314781"/>
    <lineage>
        <taxon>Eukaryota</taxon>
        <taxon>Fungi</taxon>
        <taxon>Dikarya</taxon>
        <taxon>Basidiomycota</taxon>
        <taxon>Agaricomycotina</taxon>
        <taxon>Agaricomycetes</taxon>
        <taxon>Auriculariales</taxon>
        <taxon>Exidiaceae</taxon>
        <taxon>Exidia</taxon>
    </lineage>
</organism>
<reference evidence="1 2" key="1">
    <citation type="journal article" date="2016" name="Mol. Biol. Evol.">
        <title>Comparative Genomics of Early-Diverging Mushroom-Forming Fungi Provides Insights into the Origins of Lignocellulose Decay Capabilities.</title>
        <authorList>
            <person name="Nagy L.G."/>
            <person name="Riley R."/>
            <person name="Tritt A."/>
            <person name="Adam C."/>
            <person name="Daum C."/>
            <person name="Floudas D."/>
            <person name="Sun H."/>
            <person name="Yadav J.S."/>
            <person name="Pangilinan J."/>
            <person name="Larsson K.H."/>
            <person name="Matsuura K."/>
            <person name="Barry K."/>
            <person name="Labutti K."/>
            <person name="Kuo R."/>
            <person name="Ohm R.A."/>
            <person name="Bhattacharya S.S."/>
            <person name="Shirouzu T."/>
            <person name="Yoshinaga Y."/>
            <person name="Martin F.M."/>
            <person name="Grigoriev I.V."/>
            <person name="Hibbett D.S."/>
        </authorList>
    </citation>
    <scope>NUCLEOTIDE SEQUENCE [LARGE SCALE GENOMIC DNA]</scope>
    <source>
        <strain evidence="1 2">HHB12029</strain>
    </source>
</reference>
<evidence type="ECO:0000313" key="2">
    <source>
        <dbReference type="Proteomes" id="UP000077266"/>
    </source>
</evidence>
<protein>
    <submittedName>
        <fullName evidence="1">Uncharacterized protein</fullName>
    </submittedName>
</protein>
<sequence length="111" mass="11966">MSNRLWPQLASDCVPVLHRQCAHHVVDALAGTSLRTLCDYLASSRRCSWAVKKTPVPPPLDGVWAYLPTPAESPISAHDTIIAVDAPTIPLFVDAGLSSERVMGSSKLEFG</sequence>
<proteinExistence type="predicted"/>
<accession>A0A165FV40</accession>
<dbReference type="InParanoid" id="A0A165FV40"/>
<evidence type="ECO:0000313" key="1">
    <source>
        <dbReference type="EMBL" id="KZV89575.1"/>
    </source>
</evidence>